<proteinExistence type="predicted"/>
<evidence type="ECO:0000313" key="3">
    <source>
        <dbReference type="Proteomes" id="UP001372338"/>
    </source>
</evidence>
<dbReference type="EMBL" id="JAYWIO010000005">
    <property type="protein sequence ID" value="KAK7260017.1"/>
    <property type="molecule type" value="Genomic_DNA"/>
</dbReference>
<accession>A0AAN9HZG9</accession>
<feature type="region of interest" description="Disordered" evidence="1">
    <location>
        <begin position="1"/>
        <end position="21"/>
    </location>
</feature>
<feature type="compositionally biased region" description="Basic residues" evidence="1">
    <location>
        <begin position="95"/>
        <end position="105"/>
    </location>
</feature>
<comment type="caution">
    <text evidence="2">The sequence shown here is derived from an EMBL/GenBank/DDBJ whole genome shotgun (WGS) entry which is preliminary data.</text>
</comment>
<feature type="region of interest" description="Disordered" evidence="1">
    <location>
        <begin position="95"/>
        <end position="119"/>
    </location>
</feature>
<evidence type="ECO:0000313" key="2">
    <source>
        <dbReference type="EMBL" id="KAK7260017.1"/>
    </source>
</evidence>
<sequence length="246" mass="27148">MIFSATGGDVMHHAKPPDPGPEVSFRNKLMEGQEAFPEVGKTTAAQTAPFDAVRENPSSQIQQDTIPAMLVEENVGLADIVELVHGEWLVVTRKKRNKAKNPRSLKSKEKEKTENQPLDTRVKGDKHVTRNDVDKMSSHVDNVIKRGPGKRSRQVGKHATPTHVLLRNAGVRGVNKDGPISSKSQLFIQPGNFGALEPTLKKDMDVMPSSWDKDAKGMHDMELVPETQFTFDPGQTKFNPAAFTHG</sequence>
<dbReference type="AlphaFoldDB" id="A0AAN9HZG9"/>
<protein>
    <submittedName>
        <fullName evidence="2">Uncharacterized protein</fullName>
    </submittedName>
</protein>
<reference evidence="2 3" key="1">
    <citation type="submission" date="2024-01" db="EMBL/GenBank/DDBJ databases">
        <title>The genomes of 5 underutilized Papilionoideae crops provide insights into root nodulation and disease resistanc.</title>
        <authorList>
            <person name="Yuan L."/>
        </authorList>
    </citation>
    <scope>NUCLEOTIDE SEQUENCE [LARGE SCALE GENOMIC DNA]</scope>
    <source>
        <strain evidence="2">ZHUSHIDOU_FW_LH</strain>
        <tissue evidence="2">Leaf</tissue>
    </source>
</reference>
<gene>
    <name evidence="2" type="ORF">RIF29_25710</name>
</gene>
<evidence type="ECO:0000256" key="1">
    <source>
        <dbReference type="SAM" id="MobiDB-lite"/>
    </source>
</evidence>
<organism evidence="2 3">
    <name type="scientific">Crotalaria pallida</name>
    <name type="common">Smooth rattlebox</name>
    <name type="synonym">Crotalaria striata</name>
    <dbReference type="NCBI Taxonomy" id="3830"/>
    <lineage>
        <taxon>Eukaryota</taxon>
        <taxon>Viridiplantae</taxon>
        <taxon>Streptophyta</taxon>
        <taxon>Embryophyta</taxon>
        <taxon>Tracheophyta</taxon>
        <taxon>Spermatophyta</taxon>
        <taxon>Magnoliopsida</taxon>
        <taxon>eudicotyledons</taxon>
        <taxon>Gunneridae</taxon>
        <taxon>Pentapetalae</taxon>
        <taxon>rosids</taxon>
        <taxon>fabids</taxon>
        <taxon>Fabales</taxon>
        <taxon>Fabaceae</taxon>
        <taxon>Papilionoideae</taxon>
        <taxon>50 kb inversion clade</taxon>
        <taxon>genistoids sensu lato</taxon>
        <taxon>core genistoids</taxon>
        <taxon>Crotalarieae</taxon>
        <taxon>Crotalaria</taxon>
    </lineage>
</organism>
<feature type="compositionally biased region" description="Basic and acidic residues" evidence="1">
    <location>
        <begin position="106"/>
        <end position="119"/>
    </location>
</feature>
<keyword evidence="3" id="KW-1185">Reference proteome</keyword>
<name>A0AAN9HZG9_CROPI</name>
<dbReference type="Proteomes" id="UP001372338">
    <property type="component" value="Unassembled WGS sequence"/>
</dbReference>